<dbReference type="GO" id="GO:0005198">
    <property type="term" value="F:structural molecule activity"/>
    <property type="evidence" value="ECO:0007669"/>
    <property type="project" value="InterPro"/>
</dbReference>
<comment type="subcellular location">
    <subcellularLocation>
        <location evidence="1">Bacterial flagellum basal body</location>
    </subcellularLocation>
</comment>
<dbReference type="EMBL" id="UOGC01000110">
    <property type="protein sequence ID" value="VAX20745.1"/>
    <property type="molecule type" value="Genomic_DNA"/>
</dbReference>
<dbReference type="NCBIfam" id="TIGR00205">
    <property type="entry name" value="fliE"/>
    <property type="match status" value="1"/>
</dbReference>
<dbReference type="PANTHER" id="PTHR34653:SF1">
    <property type="entry name" value="FLAGELLAR HOOK-BASAL BODY COMPLEX PROTEIN FLIE"/>
    <property type="match status" value="1"/>
</dbReference>
<proteinExistence type="inferred from homology"/>
<dbReference type="GO" id="GO:0071973">
    <property type="term" value="P:bacterial-type flagellum-dependent cell motility"/>
    <property type="evidence" value="ECO:0007669"/>
    <property type="project" value="InterPro"/>
</dbReference>
<organism evidence="3">
    <name type="scientific">hydrothermal vent metagenome</name>
    <dbReference type="NCBI Taxonomy" id="652676"/>
    <lineage>
        <taxon>unclassified sequences</taxon>
        <taxon>metagenomes</taxon>
        <taxon>ecological metagenomes</taxon>
    </lineage>
</organism>
<dbReference type="GO" id="GO:0009425">
    <property type="term" value="C:bacterial-type flagellum basal body"/>
    <property type="evidence" value="ECO:0007669"/>
    <property type="project" value="UniProtKB-SubCell"/>
</dbReference>
<dbReference type="GO" id="GO:0003774">
    <property type="term" value="F:cytoskeletal motor activity"/>
    <property type="evidence" value="ECO:0007669"/>
    <property type="project" value="InterPro"/>
</dbReference>
<dbReference type="AlphaFoldDB" id="A0A3B1CPA1"/>
<accession>A0A3B1CPA1</accession>
<dbReference type="HAMAP" id="MF_00724">
    <property type="entry name" value="FliE"/>
    <property type="match status" value="1"/>
</dbReference>
<evidence type="ECO:0000256" key="2">
    <source>
        <dbReference type="ARBA" id="ARBA00023143"/>
    </source>
</evidence>
<evidence type="ECO:0000313" key="3">
    <source>
        <dbReference type="EMBL" id="VAX20745.1"/>
    </source>
</evidence>
<keyword evidence="3" id="KW-0282">Flagellum</keyword>
<evidence type="ECO:0000256" key="1">
    <source>
        <dbReference type="ARBA" id="ARBA00004117"/>
    </source>
</evidence>
<dbReference type="Pfam" id="PF02049">
    <property type="entry name" value="FliE"/>
    <property type="match status" value="1"/>
</dbReference>
<gene>
    <name evidence="3" type="ORF">MNBD_NITROSPINAE01-1181</name>
</gene>
<keyword evidence="3" id="KW-0966">Cell projection</keyword>
<dbReference type="InterPro" id="IPR001624">
    <property type="entry name" value="FliE"/>
</dbReference>
<reference evidence="3" key="1">
    <citation type="submission" date="2018-06" db="EMBL/GenBank/DDBJ databases">
        <authorList>
            <person name="Zhirakovskaya E."/>
        </authorList>
    </citation>
    <scope>NUCLEOTIDE SEQUENCE</scope>
</reference>
<protein>
    <submittedName>
        <fullName evidence="3">Flagellar hook-basal body complex protein FliE</fullName>
    </submittedName>
</protein>
<dbReference type="PANTHER" id="PTHR34653">
    <property type="match status" value="1"/>
</dbReference>
<keyword evidence="2" id="KW-0975">Bacterial flagellum</keyword>
<name>A0A3B1CPA1_9ZZZZ</name>
<sequence length="96" mass="10541">MKIQGNMEPLGSALGIKKPDTTDKAGFENVFSGALKEVNDLQLNADKAIEDLVTGNTKNIHETMMALGKAELAFKLTMQVRNKVIEAYQEVMRTSV</sequence>
<dbReference type="PRINTS" id="PR01006">
    <property type="entry name" value="FLGHOOKFLIE"/>
</dbReference>
<keyword evidence="3" id="KW-0969">Cilium</keyword>